<proteinExistence type="inferred from homology"/>
<sequence length="921" mass="104332">MCSVASRGGRSNPVRVFRKYLPFIFVALAIIISQGLFLVYSLHWLPESLPPAGAFHTSKPLRANSTQGHYLHGGLTSKNYKEHVEGGGELLRRSTTELPFEPSCSLNGTEVQSALKRAQTAHCKRQIADVFCAHLRRSLYPTFLNNTCPSKEGNPGDTIGCFRLPNIDSLQTPHYVANNTLAKHSAVSYPTPMSCVWACLRVGAPFAVFRSSSSQQEERRCACAKVQDKSWKRVEKPCSDDQCQDCGELYKTGLPIQMKKHQPLMPPADLSDNSPRAKIVFLLTVNGRALRQLKRLISVLNTTSTEQHFFYVHVDQRQDYLYRSLKELEDPSWLRVTPQRFSTIWGGASLLQMLLSCFQELLHLDKSTDRWDYVVNLSESDFPIKRVGELELFLGDNKGYNFVRSHGQDTPKFISKQALMKTFLECETRMWRLGDRELPRGIRFDGGSDWVALHRGFVQWVIQNRAHDPLLVGLEALFRHTLLPAESYFHTVLHNSGFCTLIVDNNLRFVNWRRKQGCKCQYRHVVDWCGCSPNVLLEDDEGKVAVLSRKTVFFARKFEPVLSQKIVDFIEDTMLKIKRKPTSNLASETSYWQNEFHYLDRSPVPDQGRLSAWSSLARLSAHHLGQLGSRCVLRASRVLETWLYFQHDLFKGVIIQYEARAEHLPEPVKVEALVSPIKSFQKSGKFENDPFDDRLRRIEVSSDFDVKELLFRNFAGIMGPQSEPGVLHEWGRGPASSVTFVWIDPAQVVAGSYEVKVGISEQIEHHKPPLRKPLRPGVWKLKMFKNWVLMAETSFIVVPQTHLGGLPVKNTTIAAQLNGGPAKGYTEADLSTVEDFLGISKATKETLIREATLRSLRSGAVLEEWADALTFSRWSVKRICFAATPAHPTGGVFCPQLRIEPCHYTSWSTLAPDVKEMLSAL</sequence>
<feature type="transmembrane region" description="Helical" evidence="20">
    <location>
        <begin position="20"/>
        <end position="42"/>
    </location>
</feature>
<dbReference type="Pfam" id="PF12529">
    <property type="entry name" value="Xylo_C"/>
    <property type="match status" value="1"/>
</dbReference>
<evidence type="ECO:0000256" key="14">
    <source>
        <dbReference type="ARBA" id="ARBA00023034"/>
    </source>
</evidence>
<dbReference type="OMA" id="RECFCGF"/>
<keyword evidence="7" id="KW-0328">Glycosyltransferase</keyword>
<dbReference type="GO" id="GO:0000139">
    <property type="term" value="C:Golgi membrane"/>
    <property type="evidence" value="ECO:0007669"/>
    <property type="project" value="UniProtKB-SubCell"/>
</dbReference>
<evidence type="ECO:0000256" key="4">
    <source>
        <dbReference type="ARBA" id="ARBA00005093"/>
    </source>
</evidence>
<keyword evidence="10" id="KW-0479">Metal-binding</keyword>
<keyword evidence="23" id="KW-1185">Reference proteome</keyword>
<feature type="domain" description="Xylosyltransferase C-terminal" evidence="21">
    <location>
        <begin position="586"/>
        <end position="750"/>
    </location>
</feature>
<keyword evidence="17" id="KW-0325">Glycoprotein</keyword>
<dbReference type="Pfam" id="PF02485">
    <property type="entry name" value="Branch"/>
    <property type="match status" value="1"/>
</dbReference>
<reference evidence="22" key="1">
    <citation type="submission" date="2021-01" db="UniProtKB">
        <authorList>
            <consortium name="EnsemblMetazoa"/>
        </authorList>
    </citation>
    <scope>IDENTIFICATION</scope>
</reference>
<evidence type="ECO:0000313" key="22">
    <source>
        <dbReference type="EnsemblMetazoa" id="XP_022663399"/>
    </source>
</evidence>
<keyword evidence="13 20" id="KW-1133">Transmembrane helix</keyword>
<evidence type="ECO:0000256" key="5">
    <source>
        <dbReference type="ARBA" id="ARBA00010195"/>
    </source>
</evidence>
<dbReference type="GO" id="GO:0050650">
    <property type="term" value="P:chondroitin sulfate proteoglycan biosynthetic process"/>
    <property type="evidence" value="ECO:0007669"/>
    <property type="project" value="TreeGrafter"/>
</dbReference>
<dbReference type="PANTHER" id="PTHR46025:SF3">
    <property type="entry name" value="XYLOSYLTRANSFERASE OXT"/>
    <property type="match status" value="1"/>
</dbReference>
<evidence type="ECO:0000256" key="8">
    <source>
        <dbReference type="ARBA" id="ARBA00022679"/>
    </source>
</evidence>
<dbReference type="GO" id="GO:0030158">
    <property type="term" value="F:protein xylosyltransferase activity"/>
    <property type="evidence" value="ECO:0007669"/>
    <property type="project" value="UniProtKB-EC"/>
</dbReference>
<dbReference type="PANTHER" id="PTHR46025">
    <property type="entry name" value="XYLOSYLTRANSFERASE OXT"/>
    <property type="match status" value="1"/>
</dbReference>
<dbReference type="InterPro" id="IPR024448">
    <property type="entry name" value="XylT_C"/>
</dbReference>
<name>A0A7M7KBR6_VARDE</name>
<accession>A0A7M7KBR6</accession>
<dbReference type="InterPro" id="IPR043538">
    <property type="entry name" value="XYLT"/>
</dbReference>
<keyword evidence="12" id="KW-0735">Signal-anchor</keyword>
<dbReference type="InterPro" id="IPR003406">
    <property type="entry name" value="Glyco_trans_14"/>
</dbReference>
<evidence type="ECO:0000256" key="13">
    <source>
        <dbReference type="ARBA" id="ARBA00022989"/>
    </source>
</evidence>
<protein>
    <recommendedName>
        <fullName evidence="6">protein xylosyltransferase</fullName>
        <ecNumber evidence="6">2.4.2.26</ecNumber>
    </recommendedName>
    <alternativeName>
        <fullName evidence="18">Peptide O-xylosyltransferase</fullName>
    </alternativeName>
</protein>
<dbReference type="InParanoid" id="A0A7M7KBR6"/>
<evidence type="ECO:0000259" key="21">
    <source>
        <dbReference type="Pfam" id="PF12529"/>
    </source>
</evidence>
<dbReference type="GO" id="GO:0015012">
    <property type="term" value="P:heparan sulfate proteoglycan biosynthetic process"/>
    <property type="evidence" value="ECO:0007669"/>
    <property type="project" value="UniProtKB-UniPathway"/>
</dbReference>
<evidence type="ECO:0000256" key="6">
    <source>
        <dbReference type="ARBA" id="ARBA00011972"/>
    </source>
</evidence>
<evidence type="ECO:0000256" key="16">
    <source>
        <dbReference type="ARBA" id="ARBA00023157"/>
    </source>
</evidence>
<evidence type="ECO:0000313" key="23">
    <source>
        <dbReference type="Proteomes" id="UP000594260"/>
    </source>
</evidence>
<dbReference type="KEGG" id="vde:111251250"/>
<evidence type="ECO:0000256" key="2">
    <source>
        <dbReference type="ARBA" id="ARBA00004648"/>
    </source>
</evidence>
<dbReference type="UniPathway" id="UPA00755"/>
<dbReference type="GO" id="GO:0046872">
    <property type="term" value="F:metal ion binding"/>
    <property type="evidence" value="ECO:0007669"/>
    <property type="project" value="UniProtKB-KW"/>
</dbReference>
<keyword evidence="14" id="KW-0333">Golgi apparatus</keyword>
<evidence type="ECO:0000256" key="7">
    <source>
        <dbReference type="ARBA" id="ARBA00022676"/>
    </source>
</evidence>
<dbReference type="EC" id="2.4.2.26" evidence="6"/>
<keyword evidence="8" id="KW-0808">Transferase</keyword>
<keyword evidence="16" id="KW-1015">Disulfide bond</keyword>
<dbReference type="FunCoup" id="A0A7M7KBR6">
    <property type="interactions" value="351"/>
</dbReference>
<dbReference type="GO" id="GO:0005789">
    <property type="term" value="C:endoplasmic reticulum membrane"/>
    <property type="evidence" value="ECO:0007669"/>
    <property type="project" value="UniProtKB-SubCell"/>
</dbReference>
<evidence type="ECO:0000256" key="1">
    <source>
        <dbReference type="ARBA" id="ARBA00004323"/>
    </source>
</evidence>
<evidence type="ECO:0000256" key="15">
    <source>
        <dbReference type="ARBA" id="ARBA00023136"/>
    </source>
</evidence>
<dbReference type="GeneID" id="111251250"/>
<organism evidence="22 23">
    <name type="scientific">Varroa destructor</name>
    <name type="common">Honeybee mite</name>
    <dbReference type="NCBI Taxonomy" id="109461"/>
    <lineage>
        <taxon>Eukaryota</taxon>
        <taxon>Metazoa</taxon>
        <taxon>Ecdysozoa</taxon>
        <taxon>Arthropoda</taxon>
        <taxon>Chelicerata</taxon>
        <taxon>Arachnida</taxon>
        <taxon>Acari</taxon>
        <taxon>Parasitiformes</taxon>
        <taxon>Mesostigmata</taxon>
        <taxon>Gamasina</taxon>
        <taxon>Dermanyssoidea</taxon>
        <taxon>Varroidae</taxon>
        <taxon>Varroa</taxon>
    </lineage>
</organism>
<comment type="catalytic activity">
    <reaction evidence="19">
        <text>UDP-alpha-D-xylose + L-seryl-[protein] = 3-O-(beta-D-xylosyl)-L-seryl-[protein] + UDP + H(+)</text>
        <dbReference type="Rhea" id="RHEA:50192"/>
        <dbReference type="Rhea" id="RHEA-COMP:9863"/>
        <dbReference type="Rhea" id="RHEA-COMP:12567"/>
        <dbReference type="ChEBI" id="CHEBI:15378"/>
        <dbReference type="ChEBI" id="CHEBI:29999"/>
        <dbReference type="ChEBI" id="CHEBI:57632"/>
        <dbReference type="ChEBI" id="CHEBI:58223"/>
        <dbReference type="ChEBI" id="CHEBI:132085"/>
        <dbReference type="EC" id="2.4.2.26"/>
    </reaction>
</comment>
<dbReference type="OrthoDB" id="2019572at2759"/>
<evidence type="ECO:0000256" key="19">
    <source>
        <dbReference type="ARBA" id="ARBA00047847"/>
    </source>
</evidence>
<comment type="pathway">
    <text evidence="3">Glycan metabolism; chondroitin sulfate biosynthesis.</text>
</comment>
<evidence type="ECO:0000256" key="10">
    <source>
        <dbReference type="ARBA" id="ARBA00022723"/>
    </source>
</evidence>
<keyword evidence="9 20" id="KW-0812">Transmembrane</keyword>
<evidence type="ECO:0000256" key="9">
    <source>
        <dbReference type="ARBA" id="ARBA00022692"/>
    </source>
</evidence>
<dbReference type="AlphaFoldDB" id="A0A7M7KBR6"/>
<dbReference type="EnsemblMetazoa" id="XM_022807664">
    <property type="protein sequence ID" value="XP_022663399"/>
    <property type="gene ID" value="LOC111251250"/>
</dbReference>
<comment type="similarity">
    <text evidence="5">Belongs to the glycosyltransferase 14 family. XylT subfamily.</text>
</comment>
<dbReference type="RefSeq" id="XP_022663399.1">
    <property type="nucleotide sequence ID" value="XM_022807664.1"/>
</dbReference>
<dbReference type="CTD" id="5020"/>
<evidence type="ECO:0000256" key="18">
    <source>
        <dbReference type="ARBA" id="ARBA00042865"/>
    </source>
</evidence>
<keyword evidence="11" id="KW-0256">Endoplasmic reticulum</keyword>
<evidence type="ECO:0000256" key="12">
    <source>
        <dbReference type="ARBA" id="ARBA00022968"/>
    </source>
</evidence>
<comment type="subcellular location">
    <subcellularLocation>
        <location evidence="2">Endoplasmic reticulum membrane</location>
        <topology evidence="2">Single-pass type II membrane protein</topology>
    </subcellularLocation>
    <subcellularLocation>
        <location evidence="1">Golgi apparatus membrane</location>
        <topology evidence="1">Single-pass type II membrane protein</topology>
    </subcellularLocation>
</comment>
<dbReference type="Proteomes" id="UP000594260">
    <property type="component" value="Unplaced"/>
</dbReference>
<keyword evidence="15 20" id="KW-0472">Membrane</keyword>
<dbReference type="UniPathway" id="UPA00756"/>
<evidence type="ECO:0000256" key="20">
    <source>
        <dbReference type="SAM" id="Phobius"/>
    </source>
</evidence>
<evidence type="ECO:0000256" key="17">
    <source>
        <dbReference type="ARBA" id="ARBA00023180"/>
    </source>
</evidence>
<evidence type="ECO:0000256" key="3">
    <source>
        <dbReference type="ARBA" id="ARBA00004840"/>
    </source>
</evidence>
<comment type="pathway">
    <text evidence="4">Glycan metabolism; heparan sulfate biosynthesis.</text>
</comment>
<evidence type="ECO:0000256" key="11">
    <source>
        <dbReference type="ARBA" id="ARBA00022824"/>
    </source>
</evidence>